<sequence length="224" mass="26130">MDIDSLRKLQIPKRGAKRFLIETLKRRRGDRPNEVRRMNNGKPEYEGCPEEQFYARSILEDEEDLEETLEKEREASQRKLWLPFQATASSLTHLYRERLEDSSSWGLFQTAAGSLTSLYRDSNDEIRRLNELSRRTGYQRCRRDLVNLLLRGKRRYLRRDELLSVIASLGNGGVAVNSLVIPLFEPQINANAQRVNHKRPHPSSPSHDVHMDSPCWNCPRTDSR</sequence>
<organism evidence="4 5">
    <name type="scientific">Lepeophtheirus salmonis</name>
    <name type="common">Salmon louse</name>
    <name type="synonym">Caligus salmonis</name>
    <dbReference type="NCBI Taxonomy" id="72036"/>
    <lineage>
        <taxon>Eukaryota</taxon>
        <taxon>Metazoa</taxon>
        <taxon>Ecdysozoa</taxon>
        <taxon>Arthropoda</taxon>
        <taxon>Crustacea</taxon>
        <taxon>Multicrustacea</taxon>
        <taxon>Hexanauplia</taxon>
        <taxon>Copepoda</taxon>
        <taxon>Siphonostomatoida</taxon>
        <taxon>Caligidae</taxon>
        <taxon>Lepeophtheirus</taxon>
    </lineage>
</organism>
<reference evidence="4" key="1">
    <citation type="submission" date="2021-02" db="EMBL/GenBank/DDBJ databases">
        <authorList>
            <person name="Bekaert M."/>
        </authorList>
    </citation>
    <scope>NUCLEOTIDE SEQUENCE</scope>
    <source>
        <strain evidence="4">IoA-00</strain>
    </source>
</reference>
<evidence type="ECO:0000256" key="1">
    <source>
        <dbReference type="ARBA" id="ARBA00004123"/>
    </source>
</evidence>
<dbReference type="Pfam" id="PF15251">
    <property type="entry name" value="TAPR1-like"/>
    <property type="match status" value="1"/>
</dbReference>
<gene>
    <name evidence="4" type="ORF">LSAA_13568</name>
</gene>
<evidence type="ECO:0000256" key="3">
    <source>
        <dbReference type="SAM" id="MobiDB-lite"/>
    </source>
</evidence>
<dbReference type="OrthoDB" id="5823474at2759"/>
<accession>A0A7R8HDD7</accession>
<keyword evidence="5" id="KW-1185">Reference proteome</keyword>
<feature type="region of interest" description="Disordered" evidence="3">
    <location>
        <begin position="193"/>
        <end position="214"/>
    </location>
</feature>
<proteinExistence type="predicted"/>
<dbReference type="Proteomes" id="UP000675881">
    <property type="component" value="Chromosome 8"/>
</dbReference>
<name>A0A7R8HDD7_LEPSM</name>
<evidence type="ECO:0000313" key="5">
    <source>
        <dbReference type="Proteomes" id="UP000675881"/>
    </source>
</evidence>
<dbReference type="InterPro" id="IPR029196">
    <property type="entry name" value="HAPSTR1-like"/>
</dbReference>
<evidence type="ECO:0000313" key="4">
    <source>
        <dbReference type="EMBL" id="CAF3027931.1"/>
    </source>
</evidence>
<dbReference type="AlphaFoldDB" id="A0A7R8HDD7"/>
<dbReference type="InterPro" id="IPR040308">
    <property type="entry name" value="HAPR1"/>
</dbReference>
<comment type="subcellular location">
    <subcellularLocation>
        <location evidence="1">Nucleus</location>
    </subcellularLocation>
</comment>
<evidence type="ECO:0000256" key="2">
    <source>
        <dbReference type="ARBA" id="ARBA00023242"/>
    </source>
</evidence>
<protein>
    <submittedName>
        <fullName evidence="4">(salmon louse) hypothetical protein</fullName>
    </submittedName>
</protein>
<keyword evidence="2" id="KW-0539">Nucleus</keyword>
<dbReference type="PANTHER" id="PTHR31624">
    <property type="entry name" value="UPF0472 PROTEIN C16ORF72"/>
    <property type="match status" value="1"/>
</dbReference>
<dbReference type="PANTHER" id="PTHR31624:SF4">
    <property type="entry name" value="CHROMOSOME 16 OPEN READING FRAME 72"/>
    <property type="match status" value="1"/>
</dbReference>
<dbReference type="EMBL" id="HG994587">
    <property type="protein sequence ID" value="CAF3027931.1"/>
    <property type="molecule type" value="Genomic_DNA"/>
</dbReference>
<dbReference type="GO" id="GO:0005634">
    <property type="term" value="C:nucleus"/>
    <property type="evidence" value="ECO:0007669"/>
    <property type="project" value="UniProtKB-SubCell"/>
</dbReference>